<keyword evidence="1" id="KW-0812">Transmembrane</keyword>
<dbReference type="PANTHER" id="PTHR35007">
    <property type="entry name" value="INTEGRAL MEMBRANE PROTEIN-RELATED"/>
    <property type="match status" value="1"/>
</dbReference>
<organism evidence="2 3">
    <name type="scientific">Luteococcus japonicus LSP_Lj1</name>
    <dbReference type="NCBI Taxonomy" id="1255658"/>
    <lineage>
        <taxon>Bacteria</taxon>
        <taxon>Bacillati</taxon>
        <taxon>Actinomycetota</taxon>
        <taxon>Actinomycetes</taxon>
        <taxon>Propionibacteriales</taxon>
        <taxon>Propionibacteriaceae</taxon>
        <taxon>Luteococcus</taxon>
    </lineage>
</organism>
<feature type="transmembrane region" description="Helical" evidence="1">
    <location>
        <begin position="6"/>
        <end position="24"/>
    </location>
</feature>
<dbReference type="Proteomes" id="UP000188342">
    <property type="component" value="Unassembled WGS sequence"/>
</dbReference>
<protein>
    <submittedName>
        <fullName evidence="2">Putative integral membrane protein</fullName>
    </submittedName>
</protein>
<sequence length="305" mass="33147">MHDPVLLITIASGLLAAGGFFLAITGLRSQPPRLADALAQVAGRADAGAGPDSWADVLGPDKDLTSRFGAWAFTRLRLPLRERTRRVLGLRGRSIGDFFAEKLILTGLGLATPLLGTALLQGMGRLVAPVPVAASIACAVLGWFWPDIALRRSDESVHADAGEALLTWFDLVTLERLANASAAQAMMSAASLSDTPLFSRIRTALDRARLEQRAPWHELQRLATEMDLPEISDMADVMRMEEQGAALSQNLRARVRELRDAHLLAEKLAAQQISERMTLWMVIPTMVFGLVFLVPPILKLMGIEG</sequence>
<gene>
    <name evidence="2" type="ORF">FM114_01535</name>
</gene>
<dbReference type="EMBL" id="FUKQ01000007">
    <property type="protein sequence ID" value="SJN18686.1"/>
    <property type="molecule type" value="Genomic_DNA"/>
</dbReference>
<feature type="transmembrane region" description="Helical" evidence="1">
    <location>
        <begin position="126"/>
        <end position="145"/>
    </location>
</feature>
<keyword evidence="3" id="KW-1185">Reference proteome</keyword>
<proteinExistence type="predicted"/>
<keyword evidence="1" id="KW-0472">Membrane</keyword>
<reference evidence="2 3" key="1">
    <citation type="submission" date="2017-02" db="EMBL/GenBank/DDBJ databases">
        <authorList>
            <person name="Peterson S.W."/>
        </authorList>
    </citation>
    <scope>NUCLEOTIDE SEQUENCE [LARGE SCALE GENOMIC DNA]</scope>
    <source>
        <strain evidence="2 3">LSP_Lj1</strain>
    </source>
</reference>
<evidence type="ECO:0000256" key="1">
    <source>
        <dbReference type="SAM" id="Phobius"/>
    </source>
</evidence>
<dbReference type="PANTHER" id="PTHR35007:SF1">
    <property type="entry name" value="PILUS ASSEMBLY PROTEIN"/>
    <property type="match status" value="1"/>
</dbReference>
<keyword evidence="1" id="KW-1133">Transmembrane helix</keyword>
<accession>A0A1R4IFY3</accession>
<feature type="transmembrane region" description="Helical" evidence="1">
    <location>
        <begin position="277"/>
        <end position="298"/>
    </location>
</feature>
<dbReference type="OrthoDB" id="3826732at2"/>
<dbReference type="AlphaFoldDB" id="A0A1R4IFY3"/>
<evidence type="ECO:0000313" key="2">
    <source>
        <dbReference type="EMBL" id="SJN18686.1"/>
    </source>
</evidence>
<feature type="transmembrane region" description="Helical" evidence="1">
    <location>
        <begin position="103"/>
        <end position="120"/>
    </location>
</feature>
<name>A0A1R4IFY3_9ACTN</name>
<dbReference type="STRING" id="1255658.FM114_01535"/>
<evidence type="ECO:0000313" key="3">
    <source>
        <dbReference type="Proteomes" id="UP000188342"/>
    </source>
</evidence>
<dbReference type="RefSeq" id="WP_094763443.1">
    <property type="nucleotide sequence ID" value="NZ_FUKQ01000007.1"/>
</dbReference>